<dbReference type="Gene3D" id="3.90.550.10">
    <property type="entry name" value="Spore Coat Polysaccharide Biosynthesis Protein SpsA, Chain A"/>
    <property type="match status" value="1"/>
</dbReference>
<feature type="transmembrane region" description="Helical" evidence="1">
    <location>
        <begin position="67"/>
        <end position="86"/>
    </location>
</feature>
<feature type="transmembrane region" description="Helical" evidence="1">
    <location>
        <begin position="441"/>
        <end position="461"/>
    </location>
</feature>
<evidence type="ECO:0000256" key="1">
    <source>
        <dbReference type="SAM" id="Phobius"/>
    </source>
</evidence>
<keyword evidence="1" id="KW-0472">Membrane</keyword>
<protein>
    <recommendedName>
        <fullName evidence="4">Ceramide glucosyltransferase</fullName>
    </recommendedName>
</protein>
<keyword evidence="1" id="KW-1133">Transmembrane helix</keyword>
<reference evidence="2 3" key="1">
    <citation type="journal article" date="2024" name="Science">
        <title>Giant polyketide synthase enzymes in the biosynthesis of giant marine polyether toxins.</title>
        <authorList>
            <person name="Fallon T.R."/>
            <person name="Shende V.V."/>
            <person name="Wierzbicki I.H."/>
            <person name="Pendleton A.L."/>
            <person name="Watervoot N.F."/>
            <person name="Auber R.P."/>
            <person name="Gonzalez D.J."/>
            <person name="Wisecaver J.H."/>
            <person name="Moore B.S."/>
        </authorList>
    </citation>
    <scope>NUCLEOTIDE SEQUENCE [LARGE SCALE GENOMIC DNA]</scope>
    <source>
        <strain evidence="2 3">12B1</strain>
    </source>
</reference>
<dbReference type="InterPro" id="IPR029044">
    <property type="entry name" value="Nucleotide-diphossugar_trans"/>
</dbReference>
<dbReference type="Proteomes" id="UP001515480">
    <property type="component" value="Unassembled WGS sequence"/>
</dbReference>
<accession>A0AB34IQ50</accession>
<proteinExistence type="predicted"/>
<feature type="transmembrane region" description="Helical" evidence="1">
    <location>
        <begin position="363"/>
        <end position="389"/>
    </location>
</feature>
<evidence type="ECO:0000313" key="2">
    <source>
        <dbReference type="EMBL" id="KAL1503579.1"/>
    </source>
</evidence>
<dbReference type="Pfam" id="PF13641">
    <property type="entry name" value="Glyco_tranf_2_3"/>
    <property type="match status" value="1"/>
</dbReference>
<dbReference type="SUPFAM" id="SSF53448">
    <property type="entry name" value="Nucleotide-diphospho-sugar transferases"/>
    <property type="match status" value="1"/>
</dbReference>
<sequence length="485" mass="55498">MAPPLVVLWHRAALATLRGKARVAVWYASLLVAAAAALALASAPPLDSWFSCGGERICAHSRHETMAHVFLLYLLLRTAFLLSLPLPSDADARAWVNDPRFTAQVGVVIPCHRSADEISLTLRAVVRHFPAENVVVVDNADAAEPPDDTAARVAAVDARVSYVYEGRGHKTNALLVGLRHLPPRCKYVLHVDDDTVLPEHFVVDPRKFAEPAVAAVAYGIEMGHSNAVQQAVDFELKHLSTMRQLQAYWATVWFCHGIVGLWRRERFATLLAEHPFLPFGEDGWLGMLNLLHNDRMEMEMRSFVRSYAPPTLLPTLRQRVQGYGASSIWKQRAMRWFVNAPRRIIWRLLLVVYYDCGQPHRKIGFVVFSITHLTRIWLAMIHLPLELFYMFQESEFGRFGMWFTVFYLVAVLESAIVNWVVWRNLPSLQVSWQTVLRQPLYYQFLFICTFVGHWRCALYYVPFFPMNYHPPFPEGLAKAKHCDLY</sequence>
<name>A0AB34IQ50_PRYPA</name>
<gene>
    <name evidence="2" type="ORF">AB1Y20_012057</name>
</gene>
<feature type="transmembrane region" description="Helical" evidence="1">
    <location>
        <begin position="24"/>
        <end position="46"/>
    </location>
</feature>
<organism evidence="2 3">
    <name type="scientific">Prymnesium parvum</name>
    <name type="common">Toxic golden alga</name>
    <dbReference type="NCBI Taxonomy" id="97485"/>
    <lineage>
        <taxon>Eukaryota</taxon>
        <taxon>Haptista</taxon>
        <taxon>Haptophyta</taxon>
        <taxon>Prymnesiophyceae</taxon>
        <taxon>Prymnesiales</taxon>
        <taxon>Prymnesiaceae</taxon>
        <taxon>Prymnesium</taxon>
    </lineage>
</organism>
<dbReference type="EMBL" id="JBGBPQ010000021">
    <property type="protein sequence ID" value="KAL1503579.1"/>
    <property type="molecule type" value="Genomic_DNA"/>
</dbReference>
<feature type="transmembrane region" description="Helical" evidence="1">
    <location>
        <begin position="401"/>
        <end position="421"/>
    </location>
</feature>
<evidence type="ECO:0008006" key="4">
    <source>
        <dbReference type="Google" id="ProtNLM"/>
    </source>
</evidence>
<dbReference type="AlphaFoldDB" id="A0AB34IQ50"/>
<keyword evidence="1" id="KW-0812">Transmembrane</keyword>
<comment type="caution">
    <text evidence="2">The sequence shown here is derived from an EMBL/GenBank/DDBJ whole genome shotgun (WGS) entry which is preliminary data.</text>
</comment>
<evidence type="ECO:0000313" key="3">
    <source>
        <dbReference type="Proteomes" id="UP001515480"/>
    </source>
</evidence>
<keyword evidence="3" id="KW-1185">Reference proteome</keyword>